<keyword evidence="2" id="KW-1185">Reference proteome</keyword>
<dbReference type="AlphaFoldDB" id="A0AA40FF81"/>
<evidence type="ECO:0000313" key="2">
    <source>
        <dbReference type="Proteomes" id="UP001177670"/>
    </source>
</evidence>
<evidence type="ECO:0000313" key="1">
    <source>
        <dbReference type="EMBL" id="KAK1117928.1"/>
    </source>
</evidence>
<reference evidence="1" key="1">
    <citation type="submission" date="2021-10" db="EMBL/GenBank/DDBJ databases">
        <title>Melipona bicolor Genome sequencing and assembly.</title>
        <authorList>
            <person name="Araujo N.S."/>
            <person name="Arias M.C."/>
        </authorList>
    </citation>
    <scope>NUCLEOTIDE SEQUENCE</scope>
    <source>
        <strain evidence="1">USP_2M_L1-L4_2017</strain>
        <tissue evidence="1">Whole body</tissue>
    </source>
</reference>
<name>A0AA40FF81_9HYME</name>
<protein>
    <submittedName>
        <fullName evidence="1">Uncharacterized protein</fullName>
    </submittedName>
</protein>
<proteinExistence type="predicted"/>
<dbReference type="EMBL" id="JAHYIQ010000047">
    <property type="protein sequence ID" value="KAK1117928.1"/>
    <property type="molecule type" value="Genomic_DNA"/>
</dbReference>
<comment type="caution">
    <text evidence="1">The sequence shown here is derived from an EMBL/GenBank/DDBJ whole genome shotgun (WGS) entry which is preliminary data.</text>
</comment>
<accession>A0AA40FF81</accession>
<gene>
    <name evidence="1" type="ORF">K0M31_015596</name>
</gene>
<sequence>MHTHTPQIAVEIVELSAERTAVSLIPSPTLLVRQFPGPERVTEASAQSACPTACRAVPPIGSRTSRSSVARKAWSVE</sequence>
<organism evidence="1 2">
    <name type="scientific">Melipona bicolor</name>
    <dbReference type="NCBI Taxonomy" id="60889"/>
    <lineage>
        <taxon>Eukaryota</taxon>
        <taxon>Metazoa</taxon>
        <taxon>Ecdysozoa</taxon>
        <taxon>Arthropoda</taxon>
        <taxon>Hexapoda</taxon>
        <taxon>Insecta</taxon>
        <taxon>Pterygota</taxon>
        <taxon>Neoptera</taxon>
        <taxon>Endopterygota</taxon>
        <taxon>Hymenoptera</taxon>
        <taxon>Apocrita</taxon>
        <taxon>Aculeata</taxon>
        <taxon>Apoidea</taxon>
        <taxon>Anthophila</taxon>
        <taxon>Apidae</taxon>
        <taxon>Melipona</taxon>
    </lineage>
</organism>
<dbReference type="Proteomes" id="UP001177670">
    <property type="component" value="Unassembled WGS sequence"/>
</dbReference>